<comment type="caution">
    <text evidence="1">The sequence shown here is derived from an EMBL/GenBank/DDBJ whole genome shotgun (WGS) entry which is preliminary data.</text>
</comment>
<organism evidence="1 2">
    <name type="scientific">Catharanthus roseus</name>
    <name type="common">Madagascar periwinkle</name>
    <name type="synonym">Vinca rosea</name>
    <dbReference type="NCBI Taxonomy" id="4058"/>
    <lineage>
        <taxon>Eukaryota</taxon>
        <taxon>Viridiplantae</taxon>
        <taxon>Streptophyta</taxon>
        <taxon>Embryophyta</taxon>
        <taxon>Tracheophyta</taxon>
        <taxon>Spermatophyta</taxon>
        <taxon>Magnoliopsida</taxon>
        <taxon>eudicotyledons</taxon>
        <taxon>Gunneridae</taxon>
        <taxon>Pentapetalae</taxon>
        <taxon>asterids</taxon>
        <taxon>lamiids</taxon>
        <taxon>Gentianales</taxon>
        <taxon>Apocynaceae</taxon>
        <taxon>Rauvolfioideae</taxon>
        <taxon>Vinceae</taxon>
        <taxon>Catharanthinae</taxon>
        <taxon>Catharanthus</taxon>
    </lineage>
</organism>
<dbReference type="Proteomes" id="UP001060085">
    <property type="component" value="Linkage Group LG02"/>
</dbReference>
<evidence type="ECO:0000313" key="1">
    <source>
        <dbReference type="EMBL" id="KAI5677715.1"/>
    </source>
</evidence>
<dbReference type="EMBL" id="CM044702">
    <property type="protein sequence ID" value="KAI5677715.1"/>
    <property type="molecule type" value="Genomic_DNA"/>
</dbReference>
<gene>
    <name evidence="1" type="ORF">M9H77_08665</name>
</gene>
<accession>A0ACC0BYK2</accession>
<reference evidence="2" key="1">
    <citation type="journal article" date="2023" name="Nat. Plants">
        <title>Single-cell RNA sequencing provides a high-resolution roadmap for understanding the multicellular compartmentation of specialized metabolism.</title>
        <authorList>
            <person name="Sun S."/>
            <person name="Shen X."/>
            <person name="Li Y."/>
            <person name="Li Y."/>
            <person name="Wang S."/>
            <person name="Li R."/>
            <person name="Zhang H."/>
            <person name="Shen G."/>
            <person name="Guo B."/>
            <person name="Wei J."/>
            <person name="Xu J."/>
            <person name="St-Pierre B."/>
            <person name="Chen S."/>
            <person name="Sun C."/>
        </authorList>
    </citation>
    <scope>NUCLEOTIDE SEQUENCE [LARGE SCALE GENOMIC DNA]</scope>
</reference>
<name>A0ACC0BYK2_CATRO</name>
<evidence type="ECO:0000313" key="2">
    <source>
        <dbReference type="Proteomes" id="UP001060085"/>
    </source>
</evidence>
<protein>
    <submittedName>
        <fullName evidence="1">Uncharacterized protein</fullName>
    </submittedName>
</protein>
<proteinExistence type="predicted"/>
<keyword evidence="2" id="KW-1185">Reference proteome</keyword>
<sequence>MHLNFFPLNILTFFYIVGRVGKLSIKIPWKKLGWDPIIIILEDVFISACQRDDKEWSMEEIGKREFAGKKAKLAAAELAKLSKRETDRYSFVGCEFAGTVWREFGAGMDKTWSFSNVNKMNQLVPCNHILVYNSAGKSFISYMTAKILDGIQLSIRNVHILYRDSLKDSAVTLFGMKFSGLTISRKNIAGYFSAPCSVFRNFGTNYLDHWFCGNLFDKCCTWKASEVLIQWISKSKERLRSRSIVVVRSSSGKGRGGQVNKLIEVQGLEIYCCTFEGTLDLMNVENTFDSKYVEESRCDGEKCIHVLSPLDVVVSLSFNSCILSSSVIFPPNRTFTLFILCSIISFVYLSMATYSNLVNRSGKLENDAPQYSINVELTSVVLSMNEVQLQQILSLSDYVTTCQLRERYGRYRPWWSPLEKKLKGWQIAWWHYAQESVLSDVQHRLKRTSWKYLGERLSCRRKYLRLYKTKLKCLQQDQKIGLQDQQVIDEDVLRELEEMEMASDINDILSYRSAAELELQDLLVSSASNHGNAAACGDKSLEDERPSSKPRGWLNWLSHGMLGAGGTDDSREFSGVISDDVIKDIYEATKFHPVPSVNEDTVTTDEIFLSSMKFNVHQISATLRSKRFGSAIARWVLNGISVECKIWKGPAVIITTVRSFELFNPSSEQIVLSTRKTDYKETEVEFWQPSLTIQIDVLPSSHGDHSSIKVIVQPIQMMCDSPFLMDMIEFFHVFGSFKFHHQRVLSSVNEIDNIQARLKSKIDYVLSNRKRLIWDVNFVNLIIEIPRIDGDLKEHKLHLEVRVFLKLEVLIVGRRKKGWQVDHGKIKLDNDKVAPSYPTLPIPIIFTSAKTKHIFDKIAPFTSWTNVLQVGALNFRSKDIKVSFSCNLDYLSYLQSRNYLSSSCSTGFIIGSQLEDLYENYEIAVNDFEVKILRPYSMDIVPILEKFSCSIHLESCAISDEPILKAFDVYTSISPILFHFSQCIYHSIMGLISDFSRMDWRLDSSDFNTTNGLRKSEVFWLSIGADLKSVDFKVDLDNDAENGYFLVLSLQMADVRYVPAYFCTWAIFK</sequence>